<dbReference type="Proteomes" id="UP000256884">
    <property type="component" value="Unassembled WGS sequence"/>
</dbReference>
<dbReference type="EMBL" id="QUNS01000007">
    <property type="protein sequence ID" value="REH46521.1"/>
    <property type="molecule type" value="Genomic_DNA"/>
</dbReference>
<evidence type="ECO:0008006" key="5">
    <source>
        <dbReference type="Google" id="ProtNLM"/>
    </source>
</evidence>
<dbReference type="AlphaFoldDB" id="A0A3E0HJC4"/>
<gene>
    <name evidence="3" type="ORF">C7448_10781</name>
</gene>
<keyword evidence="2" id="KW-0472">Membrane</keyword>
<evidence type="ECO:0000313" key="3">
    <source>
        <dbReference type="EMBL" id="REH46521.1"/>
    </source>
</evidence>
<dbReference type="InterPro" id="IPR039449">
    <property type="entry name" value="TssO"/>
</dbReference>
<dbReference type="RefSeq" id="WP_115901750.1">
    <property type="nucleotide sequence ID" value="NZ_QUNS01000007.1"/>
</dbReference>
<reference evidence="3 4" key="1">
    <citation type="submission" date="2018-08" db="EMBL/GenBank/DDBJ databases">
        <title>Genomic Encyclopedia of Type Strains, Phase IV (KMG-IV): sequencing the most valuable type-strain genomes for metagenomic binning, comparative biology and taxonomic classification.</title>
        <authorList>
            <person name="Goeker M."/>
        </authorList>
    </citation>
    <scope>NUCLEOTIDE SEQUENCE [LARGE SCALE GENOMIC DNA]</scope>
    <source>
        <strain evidence="3 4">DSM 18841</strain>
    </source>
</reference>
<name>A0A3E0HJC4_9FLAO</name>
<dbReference type="Pfam" id="PF17561">
    <property type="entry name" value="TssO"/>
    <property type="match status" value="1"/>
</dbReference>
<comment type="caution">
    <text evidence="3">The sequence shown here is derived from an EMBL/GenBank/DDBJ whole genome shotgun (WGS) entry which is preliminary data.</text>
</comment>
<feature type="coiled-coil region" evidence="1">
    <location>
        <begin position="124"/>
        <end position="165"/>
    </location>
</feature>
<keyword evidence="4" id="KW-1185">Reference proteome</keyword>
<sequence length="165" mass="19881">MKALNHKERKKQILKFFASFSLTAVVVFFCLYVTLIIAEKGVVLIESKQSHYNEVFKKQAMLNFKMEELFKNLYSLKNKRRNIGEYRQMQKIITNTRVEIRQSIDSTKKENNYYKIYGEFLSEIRNIQSLLENYNKEVNTREANKEQLEKCREKYKDINKDLKKE</sequence>
<organism evidence="3 4">
    <name type="scientific">Tenacibaculum gallaicum</name>
    <dbReference type="NCBI Taxonomy" id="561505"/>
    <lineage>
        <taxon>Bacteria</taxon>
        <taxon>Pseudomonadati</taxon>
        <taxon>Bacteroidota</taxon>
        <taxon>Flavobacteriia</taxon>
        <taxon>Flavobacteriales</taxon>
        <taxon>Flavobacteriaceae</taxon>
        <taxon>Tenacibaculum</taxon>
    </lineage>
</organism>
<dbReference type="OrthoDB" id="1188156at2"/>
<keyword evidence="2" id="KW-0812">Transmembrane</keyword>
<evidence type="ECO:0000256" key="1">
    <source>
        <dbReference type="SAM" id="Coils"/>
    </source>
</evidence>
<evidence type="ECO:0000256" key="2">
    <source>
        <dbReference type="SAM" id="Phobius"/>
    </source>
</evidence>
<keyword evidence="1" id="KW-0175">Coiled coil</keyword>
<evidence type="ECO:0000313" key="4">
    <source>
        <dbReference type="Proteomes" id="UP000256884"/>
    </source>
</evidence>
<proteinExistence type="predicted"/>
<accession>A0A3E0HJC4</accession>
<keyword evidence="2" id="KW-1133">Transmembrane helix</keyword>
<protein>
    <recommendedName>
        <fullName evidence="5">Type VI secretion system transmembrane protein TssO</fullName>
    </recommendedName>
</protein>
<feature type="transmembrane region" description="Helical" evidence="2">
    <location>
        <begin position="12"/>
        <end position="38"/>
    </location>
</feature>